<sequence length="265" mass="29235">MGMDVDAYLARIGAVRPQAPTAQALAELHERHITTVPFENLSVHLPEPIALAEDALVDKVVRRRRGGFCYELNGAFAALLRELGFRVSLHPARVHRGDGRFGAPFDHLALLVDLDEPWLADVGFGRFARRPLRLAATEPQADAEGEFLVLDAPGGDVEVRHDGQPAYRLERRPRELADFVPACWWQATSPDSHFTQNLLCTLPTAQGRVTLAGEQLIETVDGKRVERTLAGQELVDAYREYFGISVNEAPSPGFFPAAGPRPFPN</sequence>
<dbReference type="SUPFAM" id="SSF54001">
    <property type="entry name" value="Cysteine proteinases"/>
    <property type="match status" value="1"/>
</dbReference>
<dbReference type="Proteomes" id="UP000658656">
    <property type="component" value="Unassembled WGS sequence"/>
</dbReference>
<dbReference type="AlphaFoldDB" id="A0A8H9IT05"/>
<protein>
    <submittedName>
        <fullName evidence="3">N-hydroxyarylamine O-acetyltransferase</fullName>
    </submittedName>
</protein>
<reference evidence="3" key="2">
    <citation type="submission" date="2020-09" db="EMBL/GenBank/DDBJ databases">
        <authorList>
            <person name="Sun Q."/>
            <person name="Zhou Y."/>
        </authorList>
    </citation>
    <scope>NUCLEOTIDE SEQUENCE</scope>
    <source>
        <strain evidence="3">CGMCC 4.7679</strain>
    </source>
</reference>
<gene>
    <name evidence="3" type="ORF">GCM10017566_15640</name>
</gene>
<accession>A0A8H9IT05</accession>
<evidence type="ECO:0000256" key="1">
    <source>
        <dbReference type="ARBA" id="ARBA00006547"/>
    </source>
</evidence>
<dbReference type="Gene3D" id="3.30.2140.10">
    <property type="entry name" value="Arylamine N-acetyltransferase"/>
    <property type="match status" value="1"/>
</dbReference>
<dbReference type="Pfam" id="PF00797">
    <property type="entry name" value="Acetyltransf_2"/>
    <property type="match status" value="1"/>
</dbReference>
<comment type="caution">
    <text evidence="3">The sequence shown here is derived from an EMBL/GenBank/DDBJ whole genome shotgun (WGS) entry which is preliminary data.</text>
</comment>
<keyword evidence="3" id="KW-0808">Transferase</keyword>
<evidence type="ECO:0000313" key="4">
    <source>
        <dbReference type="Proteomes" id="UP000658656"/>
    </source>
</evidence>
<dbReference type="PANTHER" id="PTHR11786:SF0">
    <property type="entry name" value="ARYLAMINE N-ACETYLTRANSFERASE 4-RELATED"/>
    <property type="match status" value="1"/>
</dbReference>
<reference evidence="3" key="1">
    <citation type="journal article" date="2014" name="Int. J. Syst. Evol. Microbiol.">
        <title>Complete genome sequence of Corynebacterium casei LMG S-19264T (=DSM 44701T), isolated from a smear-ripened cheese.</title>
        <authorList>
            <consortium name="US DOE Joint Genome Institute (JGI-PGF)"/>
            <person name="Walter F."/>
            <person name="Albersmeier A."/>
            <person name="Kalinowski J."/>
            <person name="Ruckert C."/>
        </authorList>
    </citation>
    <scope>NUCLEOTIDE SEQUENCE</scope>
    <source>
        <strain evidence="3">CGMCC 4.7679</strain>
    </source>
</reference>
<evidence type="ECO:0000313" key="3">
    <source>
        <dbReference type="EMBL" id="GHF43671.1"/>
    </source>
</evidence>
<name>A0A8H9IT05_9PSEU</name>
<comment type="similarity">
    <text evidence="1 2">Belongs to the arylamine N-acetyltransferase family.</text>
</comment>
<organism evidence="3 4">
    <name type="scientific">Amycolatopsis bartoniae</name>
    <dbReference type="NCBI Taxonomy" id="941986"/>
    <lineage>
        <taxon>Bacteria</taxon>
        <taxon>Bacillati</taxon>
        <taxon>Actinomycetota</taxon>
        <taxon>Actinomycetes</taxon>
        <taxon>Pseudonocardiales</taxon>
        <taxon>Pseudonocardiaceae</taxon>
        <taxon>Amycolatopsis</taxon>
    </lineage>
</organism>
<dbReference type="PANTHER" id="PTHR11786">
    <property type="entry name" value="N-HYDROXYARYLAMINE O-ACETYLTRANSFERASE"/>
    <property type="match status" value="1"/>
</dbReference>
<evidence type="ECO:0000256" key="2">
    <source>
        <dbReference type="RuleBase" id="RU003452"/>
    </source>
</evidence>
<dbReference type="InterPro" id="IPR001447">
    <property type="entry name" value="Arylamine_N-AcTrfase"/>
</dbReference>
<dbReference type="GO" id="GO:0016407">
    <property type="term" value="F:acetyltransferase activity"/>
    <property type="evidence" value="ECO:0007669"/>
    <property type="project" value="InterPro"/>
</dbReference>
<dbReference type="InterPro" id="IPR038765">
    <property type="entry name" value="Papain-like_cys_pep_sf"/>
</dbReference>
<dbReference type="Gene3D" id="2.40.128.150">
    <property type="entry name" value="Cysteine proteinases"/>
    <property type="match status" value="1"/>
</dbReference>
<dbReference type="EMBL" id="BNAV01000002">
    <property type="protein sequence ID" value="GHF43671.1"/>
    <property type="molecule type" value="Genomic_DNA"/>
</dbReference>
<proteinExistence type="inferred from homology"/>
<dbReference type="PRINTS" id="PR01543">
    <property type="entry name" value="ANATRNSFRASE"/>
</dbReference>
<keyword evidence="4" id="KW-1185">Reference proteome</keyword>